<dbReference type="PROSITE" id="PS50865">
    <property type="entry name" value="ZF_MYND_2"/>
    <property type="match status" value="1"/>
</dbReference>
<dbReference type="Proteomes" id="UP000266841">
    <property type="component" value="Unassembled WGS sequence"/>
</dbReference>
<dbReference type="Gene3D" id="6.10.140.2220">
    <property type="match status" value="1"/>
</dbReference>
<dbReference type="InterPro" id="IPR002893">
    <property type="entry name" value="Znf_MYND"/>
</dbReference>
<reference evidence="6 7" key="1">
    <citation type="journal article" date="2012" name="Genome Biol.">
        <title>Genome and low-iron response of an oceanic diatom adapted to chronic iron limitation.</title>
        <authorList>
            <person name="Lommer M."/>
            <person name="Specht M."/>
            <person name="Roy A.S."/>
            <person name="Kraemer L."/>
            <person name="Andreson R."/>
            <person name="Gutowska M.A."/>
            <person name="Wolf J."/>
            <person name="Bergner S.V."/>
            <person name="Schilhabel M.B."/>
            <person name="Klostermeier U.C."/>
            <person name="Beiko R.G."/>
            <person name="Rosenstiel P."/>
            <person name="Hippler M."/>
            <person name="Laroche J."/>
        </authorList>
    </citation>
    <scope>NUCLEOTIDE SEQUENCE [LARGE SCALE GENOMIC DNA]</scope>
    <source>
        <strain evidence="6 7">CCMP1005</strain>
    </source>
</reference>
<accession>K0RCU4</accession>
<gene>
    <name evidence="6" type="ORF">THAOC_37141</name>
</gene>
<evidence type="ECO:0000313" key="6">
    <source>
        <dbReference type="EMBL" id="EJK44327.1"/>
    </source>
</evidence>
<evidence type="ECO:0000256" key="4">
    <source>
        <dbReference type="PROSITE-ProRule" id="PRU00134"/>
    </source>
</evidence>
<protein>
    <recommendedName>
        <fullName evidence="5">MYND-type domain-containing protein</fullName>
    </recommendedName>
</protein>
<feature type="domain" description="MYND-type" evidence="5">
    <location>
        <begin position="115"/>
        <end position="155"/>
    </location>
</feature>
<keyword evidence="7" id="KW-1185">Reference proteome</keyword>
<comment type="caution">
    <text evidence="6">The sequence shown here is derived from an EMBL/GenBank/DDBJ whole genome shotgun (WGS) entry which is preliminary data.</text>
</comment>
<keyword evidence="3" id="KW-0862">Zinc</keyword>
<name>K0RCU4_THAOC</name>
<evidence type="ECO:0000313" key="7">
    <source>
        <dbReference type="Proteomes" id="UP000266841"/>
    </source>
</evidence>
<evidence type="ECO:0000256" key="2">
    <source>
        <dbReference type="ARBA" id="ARBA00022771"/>
    </source>
</evidence>
<dbReference type="SUPFAM" id="SSF144232">
    <property type="entry name" value="HIT/MYND zinc finger-like"/>
    <property type="match status" value="1"/>
</dbReference>
<keyword evidence="2 4" id="KW-0863">Zinc-finger</keyword>
<dbReference type="AlphaFoldDB" id="K0RCU4"/>
<dbReference type="EMBL" id="AGNL01049837">
    <property type="protein sequence ID" value="EJK44327.1"/>
    <property type="molecule type" value="Genomic_DNA"/>
</dbReference>
<dbReference type="GO" id="GO:0008270">
    <property type="term" value="F:zinc ion binding"/>
    <property type="evidence" value="ECO:0007669"/>
    <property type="project" value="UniProtKB-KW"/>
</dbReference>
<dbReference type="PROSITE" id="PS01360">
    <property type="entry name" value="ZF_MYND_1"/>
    <property type="match status" value="1"/>
</dbReference>
<keyword evidence="1" id="KW-0479">Metal-binding</keyword>
<evidence type="ECO:0000256" key="3">
    <source>
        <dbReference type="ARBA" id="ARBA00022833"/>
    </source>
</evidence>
<evidence type="ECO:0000259" key="5">
    <source>
        <dbReference type="PROSITE" id="PS50865"/>
    </source>
</evidence>
<proteinExistence type="predicted"/>
<sequence>MAPFIFGRQSEDSSSEAYKGEFKFTASSEAYKGEFKFTASRSPAEAETAVPKFNFDFDSATKIATKFKFDDTSPTEQRSLSIDSSSPACVSKGVALNNAVRPFLFSSSIAKIEVCANCGLEGAEGEFECCTNCDLVHYCGWQCRRAHLKKHGAACKMRSGELKFEEVKTSKDLSWLLGDAGQEGKCLDDVNSKRRERTLRWIEMTQTIEVIDEWQILKWIKDDEEDENESRDESSSAS</sequence>
<organism evidence="6 7">
    <name type="scientific">Thalassiosira oceanica</name>
    <name type="common">Marine diatom</name>
    <dbReference type="NCBI Taxonomy" id="159749"/>
    <lineage>
        <taxon>Eukaryota</taxon>
        <taxon>Sar</taxon>
        <taxon>Stramenopiles</taxon>
        <taxon>Ochrophyta</taxon>
        <taxon>Bacillariophyta</taxon>
        <taxon>Coscinodiscophyceae</taxon>
        <taxon>Thalassiosirophycidae</taxon>
        <taxon>Thalassiosirales</taxon>
        <taxon>Thalassiosiraceae</taxon>
        <taxon>Thalassiosira</taxon>
    </lineage>
</organism>
<evidence type="ECO:0000256" key="1">
    <source>
        <dbReference type="ARBA" id="ARBA00022723"/>
    </source>
</evidence>